<proteinExistence type="predicted"/>
<name>A0A2P5X2C4_GOSBA</name>
<dbReference type="AlphaFoldDB" id="A0A2P5X2C4"/>
<dbReference type="EMBL" id="KZ665850">
    <property type="protein sequence ID" value="PPR97486.1"/>
    <property type="molecule type" value="Genomic_DNA"/>
</dbReference>
<gene>
    <name evidence="1" type="ORF">GOBAR_AA23174</name>
    <name evidence="2" type="ORF">GOBAR_AA23175</name>
</gene>
<reference evidence="1 3" key="1">
    <citation type="submission" date="2015-01" db="EMBL/GenBank/DDBJ databases">
        <title>Genome of allotetraploid Gossypium barbadense reveals genomic plasticity and fiber elongation in cotton evolution.</title>
        <authorList>
            <person name="Chen X."/>
            <person name="Liu X."/>
            <person name="Zhao B."/>
            <person name="Zheng H."/>
            <person name="Hu Y."/>
            <person name="Lu G."/>
            <person name="Yang C."/>
            <person name="Chen J."/>
            <person name="Shan C."/>
            <person name="Zhang L."/>
            <person name="Zhou Y."/>
            <person name="Wang L."/>
            <person name="Guo W."/>
            <person name="Bai Y."/>
            <person name="Ruan J."/>
            <person name="Shangguan X."/>
            <person name="Mao Y."/>
            <person name="Jiang J."/>
            <person name="Zhu Y."/>
            <person name="Lei J."/>
            <person name="Kang H."/>
            <person name="Chen S."/>
            <person name="He X."/>
            <person name="Wang R."/>
            <person name="Wang Y."/>
            <person name="Chen J."/>
            <person name="Wang L."/>
            <person name="Yu S."/>
            <person name="Wang B."/>
            <person name="Wei J."/>
            <person name="Song S."/>
            <person name="Lu X."/>
            <person name="Gao Z."/>
            <person name="Gu W."/>
            <person name="Deng X."/>
            <person name="Ma D."/>
            <person name="Wang S."/>
            <person name="Liang W."/>
            <person name="Fang L."/>
            <person name="Cai C."/>
            <person name="Zhu X."/>
            <person name="Zhou B."/>
            <person name="Zhang Y."/>
            <person name="Chen Z."/>
            <person name="Xu S."/>
            <person name="Zhu R."/>
            <person name="Wang S."/>
            <person name="Zhang T."/>
            <person name="Zhao G."/>
        </authorList>
    </citation>
    <scope>NUCLEOTIDE SEQUENCE [LARGE SCALE GENOMIC DNA]</scope>
    <source>
        <strain evidence="3">cv. Xinhai21</strain>
        <tissue evidence="1">Leaf</tissue>
    </source>
</reference>
<organism evidence="1 3">
    <name type="scientific">Gossypium barbadense</name>
    <name type="common">Sea Island cotton</name>
    <name type="synonym">Hibiscus barbadensis</name>
    <dbReference type="NCBI Taxonomy" id="3634"/>
    <lineage>
        <taxon>Eukaryota</taxon>
        <taxon>Viridiplantae</taxon>
        <taxon>Streptophyta</taxon>
        <taxon>Embryophyta</taxon>
        <taxon>Tracheophyta</taxon>
        <taxon>Spermatophyta</taxon>
        <taxon>Magnoliopsida</taxon>
        <taxon>eudicotyledons</taxon>
        <taxon>Gunneridae</taxon>
        <taxon>Pentapetalae</taxon>
        <taxon>rosids</taxon>
        <taxon>malvids</taxon>
        <taxon>Malvales</taxon>
        <taxon>Malvaceae</taxon>
        <taxon>Malvoideae</taxon>
        <taxon>Gossypium</taxon>
    </lineage>
</organism>
<evidence type="ECO:0000313" key="3">
    <source>
        <dbReference type="Proteomes" id="UP000239757"/>
    </source>
</evidence>
<accession>A0A2P5X2C4</accession>
<sequence length="100" mass="10736">MVMADLGSVLSTLLKMKGCLGAFRILVLNAKLNQLHQKSQSNDEWQCFERYISKASFGLAVKASEVQLGGGNGTNLTVMLFGSTNQCSEIASPPHCSAEN</sequence>
<dbReference type="EMBL" id="KZ665850">
    <property type="protein sequence ID" value="PPR97487.1"/>
    <property type="molecule type" value="Genomic_DNA"/>
</dbReference>
<dbReference type="Proteomes" id="UP000239757">
    <property type="component" value="Unassembled WGS sequence"/>
</dbReference>
<protein>
    <submittedName>
        <fullName evidence="1">Uncharacterized protein</fullName>
    </submittedName>
</protein>
<evidence type="ECO:0000313" key="2">
    <source>
        <dbReference type="EMBL" id="PPR97487.1"/>
    </source>
</evidence>
<evidence type="ECO:0000313" key="1">
    <source>
        <dbReference type="EMBL" id="PPR97486.1"/>
    </source>
</evidence>